<dbReference type="SUPFAM" id="SSF56112">
    <property type="entry name" value="Protein kinase-like (PK-like)"/>
    <property type="match status" value="1"/>
</dbReference>
<accession>A0A9P7SZI3</accession>
<gene>
    <name evidence="2" type="ORF">E4U43_001179</name>
</gene>
<dbReference type="PANTHER" id="PTHR21310">
    <property type="entry name" value="AMINOGLYCOSIDE PHOSPHOTRANSFERASE-RELATED-RELATED"/>
    <property type="match status" value="1"/>
</dbReference>
<dbReference type="InterPro" id="IPR002575">
    <property type="entry name" value="Aminoglycoside_PTrfase"/>
</dbReference>
<comment type="caution">
    <text evidence="2">The sequence shown here is derived from an EMBL/GenBank/DDBJ whole genome shotgun (WGS) entry which is preliminary data.</text>
</comment>
<keyword evidence="3" id="KW-1185">Reference proteome</keyword>
<dbReference type="Pfam" id="PF01636">
    <property type="entry name" value="APH"/>
    <property type="match status" value="1"/>
</dbReference>
<dbReference type="Proteomes" id="UP000748025">
    <property type="component" value="Unassembled WGS sequence"/>
</dbReference>
<name>A0A9P7SZI3_9HYPO</name>
<dbReference type="Gene3D" id="3.90.1200.10">
    <property type="match status" value="1"/>
</dbReference>
<dbReference type="AlphaFoldDB" id="A0A9P7SZI3"/>
<evidence type="ECO:0000313" key="2">
    <source>
        <dbReference type="EMBL" id="KAG6002089.1"/>
    </source>
</evidence>
<dbReference type="OrthoDB" id="3250044at2759"/>
<dbReference type="InterPro" id="IPR051678">
    <property type="entry name" value="AGP_Transferase"/>
</dbReference>
<reference evidence="2" key="1">
    <citation type="journal article" date="2020" name="bioRxiv">
        <title>Whole genome comparisons of ergot fungi reveals the divergence and evolution of species within the genus Claviceps are the result of varying mechanisms driving genome evolution and host range expansion.</title>
        <authorList>
            <person name="Wyka S.A."/>
            <person name="Mondo S.J."/>
            <person name="Liu M."/>
            <person name="Dettman J."/>
            <person name="Nalam V."/>
            <person name="Broders K.D."/>
        </authorList>
    </citation>
    <scope>NUCLEOTIDE SEQUENCE</scope>
    <source>
        <strain evidence="2">CCC 602</strain>
    </source>
</reference>
<feature type="domain" description="Aminoglycoside phosphotransferase" evidence="1">
    <location>
        <begin position="46"/>
        <end position="229"/>
    </location>
</feature>
<dbReference type="CDD" id="cd05120">
    <property type="entry name" value="APH_ChoK_like"/>
    <property type="match status" value="1"/>
</dbReference>
<proteinExistence type="predicted"/>
<dbReference type="InterPro" id="IPR011009">
    <property type="entry name" value="Kinase-like_dom_sf"/>
</dbReference>
<sequence>MATTSSHDSRERRLAMCLRSVKRKLQQRLLPLRMYLGRKIMCVEQRKIVQISRTQLVKGPCSEQELQAMQYAASHTSVPVPGIHRIYRLRQGLFIAMDYIHGESLQHVWPRLTDAEKAQTVGQVWDSLNLLHARRPPSSLGPITAASIGGGPVRDGALHLGECGPQDMGPFLSSADFATVVADRECVAGFDLEPAEVAFVHADICPRNIIRGHDGKLWFIDWEFAGWWPTYWERVKWEFADFPSMPDFVALLNKEAAKTYGLPN</sequence>
<evidence type="ECO:0000313" key="3">
    <source>
        <dbReference type="Proteomes" id="UP000748025"/>
    </source>
</evidence>
<dbReference type="EMBL" id="SRPW01001370">
    <property type="protein sequence ID" value="KAG6002089.1"/>
    <property type="molecule type" value="Genomic_DNA"/>
</dbReference>
<protein>
    <recommendedName>
        <fullName evidence="1">Aminoglycoside phosphotransferase domain-containing protein</fullName>
    </recommendedName>
</protein>
<evidence type="ECO:0000259" key="1">
    <source>
        <dbReference type="Pfam" id="PF01636"/>
    </source>
</evidence>
<dbReference type="PANTHER" id="PTHR21310:SF15">
    <property type="entry name" value="AMINOGLYCOSIDE PHOSPHOTRANSFERASE DOMAIN-CONTAINING PROTEIN"/>
    <property type="match status" value="1"/>
</dbReference>
<organism evidence="2 3">
    <name type="scientific">Claviceps pusilla</name>
    <dbReference type="NCBI Taxonomy" id="123648"/>
    <lineage>
        <taxon>Eukaryota</taxon>
        <taxon>Fungi</taxon>
        <taxon>Dikarya</taxon>
        <taxon>Ascomycota</taxon>
        <taxon>Pezizomycotina</taxon>
        <taxon>Sordariomycetes</taxon>
        <taxon>Hypocreomycetidae</taxon>
        <taxon>Hypocreales</taxon>
        <taxon>Clavicipitaceae</taxon>
        <taxon>Claviceps</taxon>
    </lineage>
</organism>